<dbReference type="GO" id="GO:0006313">
    <property type="term" value="P:DNA transposition"/>
    <property type="evidence" value="ECO:0007669"/>
    <property type="project" value="InterPro"/>
</dbReference>
<keyword evidence="1" id="KW-0815">Transposition</keyword>
<dbReference type="InterPro" id="IPR001207">
    <property type="entry name" value="Transposase_mutator"/>
</dbReference>
<dbReference type="PANTHER" id="PTHR31973:SF199">
    <property type="entry name" value="SWIM-TYPE DOMAIN-CONTAINING PROTEIN"/>
    <property type="match status" value="1"/>
</dbReference>
<keyword evidence="3 7" id="KW-0863">Zinc-finger</keyword>
<evidence type="ECO:0000256" key="7">
    <source>
        <dbReference type="PROSITE-ProRule" id="PRU00325"/>
    </source>
</evidence>
<evidence type="ECO:0000313" key="11">
    <source>
        <dbReference type="Proteomes" id="UP000507222"/>
    </source>
</evidence>
<feature type="compositionally biased region" description="Acidic residues" evidence="8">
    <location>
        <begin position="223"/>
        <end position="233"/>
    </location>
</feature>
<evidence type="ECO:0000256" key="3">
    <source>
        <dbReference type="ARBA" id="ARBA00022771"/>
    </source>
</evidence>
<dbReference type="SMART" id="SM00575">
    <property type="entry name" value="ZnF_PMZ"/>
    <property type="match status" value="1"/>
</dbReference>
<feature type="region of interest" description="Disordered" evidence="8">
    <location>
        <begin position="1"/>
        <end position="24"/>
    </location>
</feature>
<evidence type="ECO:0000259" key="9">
    <source>
        <dbReference type="PROSITE" id="PS50966"/>
    </source>
</evidence>
<keyword evidence="2" id="KW-0479">Metal-binding</keyword>
<dbReference type="GO" id="GO:0003677">
    <property type="term" value="F:DNA binding"/>
    <property type="evidence" value="ECO:0007669"/>
    <property type="project" value="UniProtKB-KW"/>
</dbReference>
<keyword evidence="5" id="KW-0238">DNA-binding</keyword>
<name>A0A6J5TEF1_PRUAR</name>
<feature type="compositionally biased region" description="Basic and acidic residues" evidence="8">
    <location>
        <begin position="234"/>
        <end position="244"/>
    </location>
</feature>
<dbReference type="Pfam" id="PF03108">
    <property type="entry name" value="DBD_Tnp_Mut"/>
    <property type="match status" value="1"/>
</dbReference>
<keyword evidence="4" id="KW-0862">Zinc</keyword>
<gene>
    <name evidence="10" type="ORF">CURHAP_LOCUS1508</name>
</gene>
<dbReference type="AlphaFoldDB" id="A0A6J5TEF1"/>
<evidence type="ECO:0000256" key="1">
    <source>
        <dbReference type="ARBA" id="ARBA00022578"/>
    </source>
</evidence>
<feature type="region of interest" description="Disordered" evidence="8">
    <location>
        <begin position="296"/>
        <end position="319"/>
    </location>
</feature>
<dbReference type="InterPro" id="IPR018289">
    <property type="entry name" value="MULE_transposase_dom"/>
</dbReference>
<evidence type="ECO:0000256" key="2">
    <source>
        <dbReference type="ARBA" id="ARBA00022723"/>
    </source>
</evidence>
<evidence type="ECO:0000313" key="10">
    <source>
        <dbReference type="EMBL" id="CAB4262314.1"/>
    </source>
</evidence>
<dbReference type="InterPro" id="IPR007527">
    <property type="entry name" value="Znf_SWIM"/>
</dbReference>
<dbReference type="Pfam" id="PF10551">
    <property type="entry name" value="MULE"/>
    <property type="match status" value="1"/>
</dbReference>
<dbReference type="GO" id="GO:0008270">
    <property type="term" value="F:zinc ion binding"/>
    <property type="evidence" value="ECO:0007669"/>
    <property type="project" value="UniProtKB-KW"/>
</dbReference>
<dbReference type="PROSITE" id="PS01007">
    <property type="entry name" value="TRANSPOSASE_MUTATOR"/>
    <property type="match status" value="1"/>
</dbReference>
<evidence type="ECO:0000256" key="5">
    <source>
        <dbReference type="ARBA" id="ARBA00023125"/>
    </source>
</evidence>
<protein>
    <recommendedName>
        <fullName evidence="9">SWIM-type domain-containing protein</fullName>
    </recommendedName>
</protein>
<feature type="compositionally biased region" description="Basic and acidic residues" evidence="8">
    <location>
        <begin position="1"/>
        <end position="13"/>
    </location>
</feature>
<evidence type="ECO:0000256" key="8">
    <source>
        <dbReference type="SAM" id="MobiDB-lite"/>
    </source>
</evidence>
<dbReference type="InterPro" id="IPR004332">
    <property type="entry name" value="Transposase_MuDR"/>
</dbReference>
<sequence>MAGRKEKDKHKEQYSQTPPMPRILPASLSQKSIKMSLPFRIYTEPNKTQLPVCTYFQSTANLFIIEPHVSMSMSPTMVAQNHFPPGFHYLPHSPYKSLKFYREILHETKSVDIKPIRDKIRPLLVSEPFLIDAPPEELGNVNLQKWWQWQSQELYAGPPRFPYVEAFDEVPDEYFDDIFNQASQISFEGGQEVGNDNMGTIEVPVYGHNIDNEDRIKVPVNVDDEEDSEEDCDVDGRRRVRDLQDSGDESDKEIYESDNDAAIDDNNLFDGNMQSSFGRVGNTYLPKDFVAFDHEEDSDTNSEKAFNSPNHSSDEDGEMKRKYPEFCKSDLNNPKLEKGMLFGSKEILKTAVKNYAVMGNYSIKFVKNDKRRITARCTNCTWMLHASYMQLEETLQIKTFIDKHICVRNPTNPHVNCVYIAQKYIDRIMDEPDITIKNLKKAVKRDLGYNVSDSQCSRAKRKAKKIIEGTYMEQYSRLWEYCDEVKATNVGSTMKIRVELPSHLQRLYGPFAGQLLVAVGVDANDNMYPIAYAAVELETKETWSWFLELLMDDLGPVEDHGWIFISDQQKGLDKAFDIVVPQAQHRWCVRHMYGNFKEKYKGKGLKDLLWSAARAPNCHDFEVEMNKLKEMDGDAYNWLMGKDLNNYILGARDKPILTMLEMIKCNLMKRLEVKRIAMAKHEGVICPKIQKKLEKIKMHSARNCMPTAAGAFEYQVGEYLHDQHVVNIALKTCSCMRWDLNGIPCIHAVAAIYLYKGCPEDYVASCYLKDTYLKAYEPMIHPVKGFNMWPKSNKKQLLPPIVRKQPGRPKGVGKRTLKWRRLLIPVPQDPPPGTYIDKRWGLPASLKKRRSNGATDVASFSPMPTQENVHTTLMQRQKLPIRKGYVNAPNAPRPTPLVPTSRPTPLMPTPRPTPLFIPTPRPIPNMQIGSLSSVNQRQIGGARSMNTRPTLNMQMGGASSVNPRHMGVSIRPPLSRQMGGSSARWNPPGKATNKKIPSELKLLILVVGQYFVN</sequence>
<organism evidence="10 11">
    <name type="scientific">Prunus armeniaca</name>
    <name type="common">Apricot</name>
    <name type="synonym">Armeniaca vulgaris</name>
    <dbReference type="NCBI Taxonomy" id="36596"/>
    <lineage>
        <taxon>Eukaryota</taxon>
        <taxon>Viridiplantae</taxon>
        <taxon>Streptophyta</taxon>
        <taxon>Embryophyta</taxon>
        <taxon>Tracheophyta</taxon>
        <taxon>Spermatophyta</taxon>
        <taxon>Magnoliopsida</taxon>
        <taxon>eudicotyledons</taxon>
        <taxon>Gunneridae</taxon>
        <taxon>Pentapetalae</taxon>
        <taxon>rosids</taxon>
        <taxon>fabids</taxon>
        <taxon>Rosales</taxon>
        <taxon>Rosaceae</taxon>
        <taxon>Amygdaloideae</taxon>
        <taxon>Amygdaleae</taxon>
        <taxon>Prunus</taxon>
    </lineage>
</organism>
<feature type="region of interest" description="Disordered" evidence="8">
    <location>
        <begin position="885"/>
        <end position="907"/>
    </location>
</feature>
<accession>A0A6J5TEF1</accession>
<feature type="compositionally biased region" description="Acidic residues" evidence="8">
    <location>
        <begin position="245"/>
        <end position="259"/>
    </location>
</feature>
<reference evidence="10 11" key="1">
    <citation type="submission" date="2020-05" db="EMBL/GenBank/DDBJ databases">
        <authorList>
            <person name="Campoy J."/>
            <person name="Schneeberger K."/>
            <person name="Spophaly S."/>
        </authorList>
    </citation>
    <scope>NUCLEOTIDE SEQUENCE [LARGE SCALE GENOMIC DNA]</scope>
    <source>
        <strain evidence="10">PruArmRojPasFocal</strain>
    </source>
</reference>
<dbReference type="EMBL" id="CAEKDK010000001">
    <property type="protein sequence ID" value="CAB4262314.1"/>
    <property type="molecule type" value="Genomic_DNA"/>
</dbReference>
<feature type="region of interest" description="Disordered" evidence="8">
    <location>
        <begin position="972"/>
        <end position="992"/>
    </location>
</feature>
<dbReference type="Pfam" id="PF04434">
    <property type="entry name" value="SWIM"/>
    <property type="match status" value="1"/>
</dbReference>
<dbReference type="PANTHER" id="PTHR31973">
    <property type="entry name" value="POLYPROTEIN, PUTATIVE-RELATED"/>
    <property type="match status" value="1"/>
</dbReference>
<feature type="region of interest" description="Disordered" evidence="8">
    <location>
        <begin position="223"/>
        <end position="259"/>
    </location>
</feature>
<evidence type="ECO:0000256" key="4">
    <source>
        <dbReference type="ARBA" id="ARBA00022833"/>
    </source>
</evidence>
<keyword evidence="6" id="KW-0233">DNA recombination</keyword>
<evidence type="ECO:0000256" key="6">
    <source>
        <dbReference type="ARBA" id="ARBA00023172"/>
    </source>
</evidence>
<dbReference type="GO" id="GO:0004803">
    <property type="term" value="F:transposase activity"/>
    <property type="evidence" value="ECO:0007669"/>
    <property type="project" value="InterPro"/>
</dbReference>
<dbReference type="InterPro" id="IPR006564">
    <property type="entry name" value="Znf_PMZ"/>
</dbReference>
<dbReference type="PROSITE" id="PS50966">
    <property type="entry name" value="ZF_SWIM"/>
    <property type="match status" value="1"/>
</dbReference>
<proteinExistence type="predicted"/>
<feature type="domain" description="SWIM-type" evidence="9">
    <location>
        <begin position="714"/>
        <end position="756"/>
    </location>
</feature>
<dbReference type="Proteomes" id="UP000507222">
    <property type="component" value="Unassembled WGS sequence"/>
</dbReference>